<evidence type="ECO:0000256" key="5">
    <source>
        <dbReference type="ARBA" id="ARBA00022801"/>
    </source>
</evidence>
<evidence type="ECO:0000256" key="2">
    <source>
        <dbReference type="ARBA" id="ARBA00022670"/>
    </source>
</evidence>
<dbReference type="FunFam" id="3.30.2010.10:FF:000002">
    <property type="entry name" value="CAAX prenyl protease"/>
    <property type="match status" value="1"/>
</dbReference>
<evidence type="ECO:0000256" key="11">
    <source>
        <dbReference type="ARBA" id="ARBA00044456"/>
    </source>
</evidence>
<feature type="active site" description="Proton donor" evidence="13">
    <location>
        <position position="371"/>
    </location>
</feature>
<dbReference type="InterPro" id="IPR027057">
    <property type="entry name" value="CAXX_Prtase_1"/>
</dbReference>
<feature type="domain" description="Peptidase M48" evidence="16">
    <location>
        <begin position="219"/>
        <end position="424"/>
    </location>
</feature>
<dbReference type="AlphaFoldDB" id="A0A168GFX1"/>
<feature type="domain" description="CAAX prenyl protease 1 N-terminal" evidence="17">
    <location>
        <begin position="40"/>
        <end position="155"/>
    </location>
</feature>
<keyword evidence="3 15" id="KW-0812">Transmembrane</keyword>
<keyword evidence="8 15" id="KW-1133">Transmembrane helix</keyword>
<evidence type="ECO:0000256" key="6">
    <source>
        <dbReference type="ARBA" id="ARBA00022824"/>
    </source>
</evidence>
<comment type="subcellular location">
    <subcellularLocation>
        <location evidence="1 15">Endoplasmic reticulum membrane</location>
        <topology evidence="1 15">Multi-pass membrane protein</topology>
    </subcellularLocation>
</comment>
<evidence type="ECO:0000313" key="18">
    <source>
        <dbReference type="EMBL" id="OAA76437.1"/>
    </source>
</evidence>
<dbReference type="GO" id="GO:0004222">
    <property type="term" value="F:metalloendopeptidase activity"/>
    <property type="evidence" value="ECO:0007669"/>
    <property type="project" value="UniProtKB-UniRule"/>
</dbReference>
<dbReference type="EMBL" id="AZHF01000004">
    <property type="protein sequence ID" value="OAA76437.1"/>
    <property type="molecule type" value="Genomic_DNA"/>
</dbReference>
<dbReference type="Pfam" id="PF01435">
    <property type="entry name" value="Peptidase_M48"/>
    <property type="match status" value="1"/>
</dbReference>
<dbReference type="CDD" id="cd07343">
    <property type="entry name" value="M48A_Zmpste24p_like"/>
    <property type="match status" value="1"/>
</dbReference>
<evidence type="ECO:0000256" key="12">
    <source>
        <dbReference type="ARBA" id="ARBA00060927"/>
    </source>
</evidence>
<keyword evidence="10 15" id="KW-0472">Membrane</keyword>
<keyword evidence="2 15" id="KW-0645">Protease</keyword>
<keyword evidence="6 15" id="KW-0256">Endoplasmic reticulum</keyword>
<dbReference type="OrthoDB" id="360839at2759"/>
<keyword evidence="9 15" id="KW-0482">Metalloprotease</keyword>
<evidence type="ECO:0000256" key="7">
    <source>
        <dbReference type="ARBA" id="ARBA00022833"/>
    </source>
</evidence>
<evidence type="ECO:0000256" key="4">
    <source>
        <dbReference type="ARBA" id="ARBA00022723"/>
    </source>
</evidence>
<evidence type="ECO:0000256" key="10">
    <source>
        <dbReference type="ARBA" id="ARBA00023136"/>
    </source>
</evidence>
<comment type="caution">
    <text evidence="18">The sequence shown here is derived from an EMBL/GenBank/DDBJ whole genome shotgun (WGS) entry which is preliminary data.</text>
</comment>
<feature type="transmembrane region" description="Helical" evidence="15">
    <location>
        <begin position="187"/>
        <end position="214"/>
    </location>
</feature>
<reference evidence="18 19" key="1">
    <citation type="journal article" date="2016" name="Genome Biol. Evol.">
        <title>Divergent and convergent evolution of fungal pathogenicity.</title>
        <authorList>
            <person name="Shang Y."/>
            <person name="Xiao G."/>
            <person name="Zheng P."/>
            <person name="Cen K."/>
            <person name="Zhan S."/>
            <person name="Wang C."/>
        </authorList>
    </citation>
    <scope>NUCLEOTIDE SEQUENCE [LARGE SCALE GENOMIC DNA]</scope>
    <source>
        <strain evidence="18 19">RCEF 1005</strain>
    </source>
</reference>
<feature type="transmembrane region" description="Helical" evidence="15">
    <location>
        <begin position="119"/>
        <end position="139"/>
    </location>
</feature>
<feature type="transmembrane region" description="Helical" evidence="15">
    <location>
        <begin position="151"/>
        <end position="175"/>
    </location>
</feature>
<evidence type="ECO:0000256" key="3">
    <source>
        <dbReference type="ARBA" id="ARBA00022692"/>
    </source>
</evidence>
<dbReference type="GO" id="GO:0071586">
    <property type="term" value="P:CAAX-box protein processing"/>
    <property type="evidence" value="ECO:0007669"/>
    <property type="project" value="UniProtKB-UniRule"/>
</dbReference>
<dbReference type="EC" id="3.4.24.84" evidence="15"/>
<comment type="catalytic activity">
    <reaction evidence="11 15">
        <text>Hydrolyzes the peptide bond -P2-(S-farnesyl or geranylgeranyl)C-P1'-P2'-P3'-COOH where P1' and P2' are amino acids with aliphatic side chains and P3' is any C-terminal residue.</text>
        <dbReference type="EC" id="3.4.24.84"/>
    </reaction>
</comment>
<evidence type="ECO:0000259" key="17">
    <source>
        <dbReference type="Pfam" id="PF16491"/>
    </source>
</evidence>
<keyword evidence="19" id="KW-1185">Reference proteome</keyword>
<dbReference type="Gene3D" id="3.30.2010.10">
    <property type="entry name" value="Metalloproteases ('zincins'), catalytic domain"/>
    <property type="match status" value="1"/>
</dbReference>
<evidence type="ECO:0000256" key="9">
    <source>
        <dbReference type="ARBA" id="ARBA00023049"/>
    </source>
</evidence>
<evidence type="ECO:0000259" key="16">
    <source>
        <dbReference type="Pfam" id="PF01435"/>
    </source>
</evidence>
<evidence type="ECO:0000256" key="15">
    <source>
        <dbReference type="RuleBase" id="RU366005"/>
    </source>
</evidence>
<evidence type="ECO:0000256" key="13">
    <source>
        <dbReference type="PIRSR" id="PIRSR627057-1"/>
    </source>
</evidence>
<organism evidence="18 19">
    <name type="scientific">Akanthomyces lecanii RCEF 1005</name>
    <dbReference type="NCBI Taxonomy" id="1081108"/>
    <lineage>
        <taxon>Eukaryota</taxon>
        <taxon>Fungi</taxon>
        <taxon>Dikarya</taxon>
        <taxon>Ascomycota</taxon>
        <taxon>Pezizomycotina</taxon>
        <taxon>Sordariomycetes</taxon>
        <taxon>Hypocreomycetidae</taxon>
        <taxon>Hypocreales</taxon>
        <taxon>Cordycipitaceae</taxon>
        <taxon>Akanthomyces</taxon>
        <taxon>Cordyceps confragosa</taxon>
    </lineage>
</organism>
<comment type="function">
    <text evidence="15">Proteolytically removes the C-terminal three residues of farnesylated proteins.</text>
</comment>
<feature type="binding site" evidence="14">
    <location>
        <position position="367"/>
    </location>
    <ligand>
        <name>Zn(2+)</name>
        <dbReference type="ChEBI" id="CHEBI:29105"/>
        <note>catalytic</note>
    </ligand>
</feature>
<dbReference type="InterPro" id="IPR032456">
    <property type="entry name" value="Peptidase_M48_N"/>
</dbReference>
<comment type="caution">
    <text evidence="15">Lacks conserved residue(s) required for the propagation of feature annotation.</text>
</comment>
<dbReference type="GO" id="GO:0005789">
    <property type="term" value="C:endoplasmic reticulum membrane"/>
    <property type="evidence" value="ECO:0007669"/>
    <property type="project" value="UniProtKB-SubCell"/>
</dbReference>
<comment type="cofactor">
    <cofactor evidence="14 15">
        <name>Zn(2+)</name>
        <dbReference type="ChEBI" id="CHEBI:29105"/>
    </cofactor>
    <text evidence="14 15">Binds 1 zinc ion per subunit.</text>
</comment>
<dbReference type="Proteomes" id="UP000076881">
    <property type="component" value="Unassembled WGS sequence"/>
</dbReference>
<feature type="active site" evidence="13">
    <location>
        <position position="289"/>
    </location>
</feature>
<dbReference type="PANTHER" id="PTHR10120">
    <property type="entry name" value="CAAX PRENYL PROTEASE 1"/>
    <property type="match status" value="1"/>
</dbReference>
<evidence type="ECO:0000256" key="1">
    <source>
        <dbReference type="ARBA" id="ARBA00004477"/>
    </source>
</evidence>
<keyword evidence="4 14" id="KW-0479">Metal-binding</keyword>
<feature type="binding site" evidence="14">
    <location>
        <position position="288"/>
    </location>
    <ligand>
        <name>Zn(2+)</name>
        <dbReference type="ChEBI" id="CHEBI:29105"/>
        <note>catalytic</note>
    </ligand>
</feature>
<protein>
    <recommendedName>
        <fullName evidence="15">CAAX prenyl protease</fullName>
        <ecNumber evidence="15">3.4.24.84</ecNumber>
    </recommendedName>
</protein>
<dbReference type="Pfam" id="PF16491">
    <property type="entry name" value="Peptidase_M48_N"/>
    <property type="match status" value="1"/>
</dbReference>
<comment type="similarity">
    <text evidence="12 15">Belongs to the peptidase M48A family.</text>
</comment>
<feature type="binding site" evidence="14">
    <location>
        <position position="292"/>
    </location>
    <ligand>
        <name>Zn(2+)</name>
        <dbReference type="ChEBI" id="CHEBI:29105"/>
        <note>catalytic</note>
    </ligand>
</feature>
<dbReference type="STRING" id="1081108.A0A168GFX1"/>
<proteinExistence type="inferred from homology"/>
<evidence type="ECO:0000313" key="19">
    <source>
        <dbReference type="Proteomes" id="UP000076881"/>
    </source>
</evidence>
<keyword evidence="7 14" id="KW-0862">Zinc</keyword>
<dbReference type="InterPro" id="IPR001915">
    <property type="entry name" value="Peptidase_M48"/>
</dbReference>
<evidence type="ECO:0000256" key="14">
    <source>
        <dbReference type="PIRSR" id="PIRSR627057-2"/>
    </source>
</evidence>
<evidence type="ECO:0000256" key="8">
    <source>
        <dbReference type="ARBA" id="ARBA00022989"/>
    </source>
</evidence>
<sequence>MDFIRRIADFFASPAFPWKNVIVGLSVGKFLFESFITLRQCRALCTPQPPPSALQKRISTDTFAQTERYGLAKAKFGLAKAKFGLANGLWYTAVGYLYLRHDVLASLWHLSGRLLVQWAAASWGGSACQSAVFAVLYLAANMAESIPPQLYNTFVKTFLISSTFLIVAVVGFLYVNRIAADGGGMLALYLGLAALGLRVFLVTFYPVFILPLFFKLSPLQGKDIQDRITGLADRLAFPLSKVHVADGSSRSTHSNAFFFGFPWQKNIVVFDTLIEEMSPAEVTAVVAHELGHWKLGHTAWLFALQQLDLVYSFGLFSLVYANPHFYAAFGLVRERPAVVGFLLFCQALPPVASAHQLLSNVFSRRYEYEADAFARGLGLRAELAAALVKLNVNNLNTVTADSVYSAYHHSHPLLAERLAALDHAKLS</sequence>
<name>A0A168GFX1_CORDF</name>
<gene>
    <name evidence="18" type="ORF">LEL_06121</name>
</gene>
<dbReference type="GO" id="GO:0046872">
    <property type="term" value="F:metal ion binding"/>
    <property type="evidence" value="ECO:0007669"/>
    <property type="project" value="UniProtKB-UniRule"/>
</dbReference>
<accession>A0A168GFX1</accession>
<feature type="transmembrane region" description="Helical" evidence="15">
    <location>
        <begin position="83"/>
        <end position="99"/>
    </location>
</feature>
<keyword evidence="5 15" id="KW-0378">Hydrolase</keyword>